<sequence length="80" mass="8884">MRTREAGCGGSRRRTGPSTLRTQRKGKWYYLCRIRLAAPTIDGSPNRLTHGMPVVGRAVTACVPEPQAGIERTCAIRLFR</sequence>
<evidence type="ECO:0008006" key="4">
    <source>
        <dbReference type="Google" id="ProtNLM"/>
    </source>
</evidence>
<feature type="region of interest" description="Disordered" evidence="1">
    <location>
        <begin position="1"/>
        <end position="21"/>
    </location>
</feature>
<dbReference type="Proteomes" id="UP001501303">
    <property type="component" value="Unassembled WGS sequence"/>
</dbReference>
<accession>A0ABN2P024</accession>
<proteinExistence type="predicted"/>
<evidence type="ECO:0000313" key="2">
    <source>
        <dbReference type="EMBL" id="GAA1908723.1"/>
    </source>
</evidence>
<evidence type="ECO:0000256" key="1">
    <source>
        <dbReference type="SAM" id="MobiDB-lite"/>
    </source>
</evidence>
<evidence type="ECO:0000313" key="3">
    <source>
        <dbReference type="Proteomes" id="UP001501303"/>
    </source>
</evidence>
<name>A0ABN2P024_9ACTN</name>
<organism evidence="2 3">
    <name type="scientific">Streptomyces sodiiphilus</name>
    <dbReference type="NCBI Taxonomy" id="226217"/>
    <lineage>
        <taxon>Bacteria</taxon>
        <taxon>Bacillati</taxon>
        <taxon>Actinomycetota</taxon>
        <taxon>Actinomycetes</taxon>
        <taxon>Kitasatosporales</taxon>
        <taxon>Streptomycetaceae</taxon>
        <taxon>Streptomyces</taxon>
    </lineage>
</organism>
<comment type="caution">
    <text evidence="2">The sequence shown here is derived from an EMBL/GenBank/DDBJ whole genome shotgun (WGS) entry which is preliminary data.</text>
</comment>
<protein>
    <recommendedName>
        <fullName evidence="4">Integrase</fullName>
    </recommendedName>
</protein>
<gene>
    <name evidence="2" type="ORF">GCM10009716_18310</name>
</gene>
<dbReference type="EMBL" id="BAAAMJ010000015">
    <property type="protein sequence ID" value="GAA1908723.1"/>
    <property type="molecule type" value="Genomic_DNA"/>
</dbReference>
<keyword evidence="3" id="KW-1185">Reference proteome</keyword>
<reference evidence="2 3" key="1">
    <citation type="journal article" date="2019" name="Int. J. Syst. Evol. Microbiol.">
        <title>The Global Catalogue of Microorganisms (GCM) 10K type strain sequencing project: providing services to taxonomists for standard genome sequencing and annotation.</title>
        <authorList>
            <consortium name="The Broad Institute Genomics Platform"/>
            <consortium name="The Broad Institute Genome Sequencing Center for Infectious Disease"/>
            <person name="Wu L."/>
            <person name="Ma J."/>
        </authorList>
    </citation>
    <scope>NUCLEOTIDE SEQUENCE [LARGE SCALE GENOMIC DNA]</scope>
    <source>
        <strain evidence="2 3">JCM 13581</strain>
    </source>
</reference>